<evidence type="ECO:0000256" key="1">
    <source>
        <dbReference type="ARBA" id="ARBA00004123"/>
    </source>
</evidence>
<evidence type="ECO:0000256" key="3">
    <source>
        <dbReference type="ARBA" id="ARBA00007433"/>
    </source>
</evidence>
<reference evidence="11 12" key="1">
    <citation type="journal article" date="2018" name="Mol. Biol. Evol.">
        <title>Analysis of the draft genome of the red seaweed Gracilariopsis chorda provides insights into genome size evolution in Rhodophyta.</title>
        <authorList>
            <person name="Lee J."/>
            <person name="Yang E.C."/>
            <person name="Graf L."/>
            <person name="Yang J.H."/>
            <person name="Qiu H."/>
            <person name="Zel Zion U."/>
            <person name="Chan C.X."/>
            <person name="Stephens T.G."/>
            <person name="Weber A.P.M."/>
            <person name="Boo G.H."/>
            <person name="Boo S.M."/>
            <person name="Kim K.M."/>
            <person name="Shin Y."/>
            <person name="Jung M."/>
            <person name="Lee S.J."/>
            <person name="Yim H.S."/>
            <person name="Lee J.H."/>
            <person name="Bhattacharya D."/>
            <person name="Yoon H.S."/>
        </authorList>
    </citation>
    <scope>NUCLEOTIDE SEQUENCE [LARGE SCALE GENOMIC DNA]</scope>
    <source>
        <strain evidence="11 12">SKKU-2015</strain>
        <tissue evidence="11">Whole body</tissue>
    </source>
</reference>
<dbReference type="PANTHER" id="PTHR10927">
    <property type="entry name" value="RIBOSOME MATURATION PROTEIN SBDS"/>
    <property type="match status" value="1"/>
</dbReference>
<feature type="domain" description="Ribosome maturation protein SDO1/SBDS central" evidence="9">
    <location>
        <begin position="109"/>
        <end position="171"/>
    </location>
</feature>
<keyword evidence="5" id="KW-0690">Ribosome biogenesis</keyword>
<dbReference type="SUPFAM" id="SSF89895">
    <property type="entry name" value="FYSH domain"/>
    <property type="match status" value="1"/>
</dbReference>
<name>A0A2V3IZ50_9FLOR</name>
<organism evidence="11 12">
    <name type="scientific">Gracilariopsis chorda</name>
    <dbReference type="NCBI Taxonomy" id="448386"/>
    <lineage>
        <taxon>Eukaryota</taxon>
        <taxon>Rhodophyta</taxon>
        <taxon>Florideophyceae</taxon>
        <taxon>Rhodymeniophycidae</taxon>
        <taxon>Gracilariales</taxon>
        <taxon>Gracilariaceae</taxon>
        <taxon>Gracilariopsis</taxon>
    </lineage>
</organism>
<dbReference type="NCBIfam" id="TIGR00291">
    <property type="entry name" value="RNA_SBDS"/>
    <property type="match status" value="1"/>
</dbReference>
<accession>A0A2V3IZ50</accession>
<dbReference type="FunFam" id="3.30.1250.10:FF:000001">
    <property type="entry name" value="SBDS, ribosome maturation factor"/>
    <property type="match status" value="1"/>
</dbReference>
<comment type="similarity">
    <text evidence="3">Belongs to the SDO1/SBDS family.</text>
</comment>
<dbReference type="InterPro" id="IPR018978">
    <property type="entry name" value="SDO1/SBDS_central"/>
</dbReference>
<dbReference type="InterPro" id="IPR036786">
    <property type="entry name" value="Ribosome_mat_SBDS_N_sf"/>
</dbReference>
<dbReference type="AlphaFoldDB" id="A0A2V3IZ50"/>
<proteinExistence type="inferred from homology"/>
<evidence type="ECO:0000256" key="4">
    <source>
        <dbReference type="ARBA" id="ARBA00022490"/>
    </source>
</evidence>
<evidence type="ECO:0000259" key="8">
    <source>
        <dbReference type="Pfam" id="PF01172"/>
    </source>
</evidence>
<keyword evidence="4" id="KW-0963">Cytoplasm</keyword>
<dbReference type="InterPro" id="IPR037188">
    <property type="entry name" value="Sdo1/SBDS_central_sf"/>
</dbReference>
<dbReference type="InterPro" id="IPR002140">
    <property type="entry name" value="Sdo1/SBDS"/>
</dbReference>
<dbReference type="InterPro" id="IPR019783">
    <property type="entry name" value="SDO1/SBDS_N"/>
</dbReference>
<evidence type="ECO:0000313" key="12">
    <source>
        <dbReference type="Proteomes" id="UP000247409"/>
    </source>
</evidence>
<evidence type="ECO:0000259" key="10">
    <source>
        <dbReference type="Pfam" id="PF20268"/>
    </source>
</evidence>
<evidence type="ECO:0000256" key="2">
    <source>
        <dbReference type="ARBA" id="ARBA00004496"/>
    </source>
</evidence>
<dbReference type="Pfam" id="PF09377">
    <property type="entry name" value="SBDS_domain_II"/>
    <property type="match status" value="1"/>
</dbReference>
<dbReference type="Pfam" id="PF01172">
    <property type="entry name" value="SBDS_N"/>
    <property type="match status" value="1"/>
</dbReference>
<feature type="domain" description="Ribosome maturation protein SDO1/SBDS N-terminal" evidence="8">
    <location>
        <begin position="14"/>
        <end position="101"/>
    </location>
</feature>
<dbReference type="EMBL" id="NBIV01000025">
    <property type="protein sequence ID" value="PXF47401.1"/>
    <property type="molecule type" value="Genomic_DNA"/>
</dbReference>
<dbReference type="Gene3D" id="3.30.1250.10">
    <property type="entry name" value="Ribosome maturation protein SBDS, N-terminal domain"/>
    <property type="match status" value="1"/>
</dbReference>
<dbReference type="GO" id="GO:0042256">
    <property type="term" value="P:cytosolic ribosome assembly"/>
    <property type="evidence" value="ECO:0007669"/>
    <property type="project" value="InterPro"/>
</dbReference>
<dbReference type="InterPro" id="IPR039100">
    <property type="entry name" value="Sdo1/SBDS-like"/>
</dbReference>
<dbReference type="Gene3D" id="3.30.70.240">
    <property type="match status" value="1"/>
</dbReference>
<dbReference type="OrthoDB" id="10253092at2759"/>
<dbReference type="PANTHER" id="PTHR10927:SF1">
    <property type="entry name" value="RIBOSOME MATURATION PROTEIN SBDS"/>
    <property type="match status" value="1"/>
</dbReference>
<keyword evidence="12" id="KW-1185">Reference proteome</keyword>
<dbReference type="SUPFAM" id="SSF109728">
    <property type="entry name" value="Hypothetical protein AF0491, middle domain"/>
    <property type="match status" value="1"/>
</dbReference>
<comment type="subunit">
    <text evidence="7">Associates with the 60S ribosomal subunit.</text>
</comment>
<evidence type="ECO:0000256" key="5">
    <source>
        <dbReference type="ARBA" id="ARBA00022517"/>
    </source>
</evidence>
<protein>
    <submittedName>
        <fullName evidence="11">Ribosome maturation protein SBDS</fullName>
    </submittedName>
</protein>
<dbReference type="STRING" id="448386.A0A2V3IZ50"/>
<dbReference type="GO" id="GO:0005737">
    <property type="term" value="C:cytoplasm"/>
    <property type="evidence" value="ECO:0007669"/>
    <property type="project" value="UniProtKB-SubCell"/>
</dbReference>
<gene>
    <name evidence="11" type="ORF">BWQ96_02881</name>
</gene>
<keyword evidence="6" id="KW-0539">Nucleus</keyword>
<dbReference type="GO" id="GO:0005634">
    <property type="term" value="C:nucleus"/>
    <property type="evidence" value="ECO:0007669"/>
    <property type="project" value="UniProtKB-SubCell"/>
</dbReference>
<dbReference type="Gene3D" id="1.10.10.900">
    <property type="entry name" value="SBDS protein C-terminal domain, subdomain 1"/>
    <property type="match status" value="1"/>
</dbReference>
<dbReference type="Pfam" id="PF20268">
    <property type="entry name" value="SBDS_C"/>
    <property type="match status" value="1"/>
</dbReference>
<comment type="subcellular location">
    <subcellularLocation>
        <location evidence="2">Cytoplasm</location>
    </subcellularLocation>
    <subcellularLocation>
        <location evidence="1">Nucleus</location>
    </subcellularLocation>
</comment>
<evidence type="ECO:0000256" key="7">
    <source>
        <dbReference type="ARBA" id="ARBA00049708"/>
    </source>
</evidence>
<evidence type="ECO:0000313" key="11">
    <source>
        <dbReference type="EMBL" id="PXF47401.1"/>
    </source>
</evidence>
<sequence>MSLKQPVTQVRLTNIAVVRLKRKGKRFELACYKNKVVSWRQGNEKDLDDVLQTTSIFTNVSKGILAKTKDLKDAFKTEDIERIVLEILRKGELQVSERERQYQTENLSNEIARIVSEKCVDPNTNRPFSVGVIERAMKDTLHYAVLPNKTAKVQAQIVIKQLQEHMSISRAQMRLQLNLPSARAKAVKEQLKTHVNKWEQEEWEMDYVGTVLIDPGSFRVIDDVLRQETRGQGTFDVLSVAVVDDNDEQLT</sequence>
<comment type="caution">
    <text evidence="11">The sequence shown here is derived from an EMBL/GenBank/DDBJ whole genome shotgun (WGS) entry which is preliminary data.</text>
</comment>
<evidence type="ECO:0000256" key="6">
    <source>
        <dbReference type="ARBA" id="ARBA00023242"/>
    </source>
</evidence>
<dbReference type="InterPro" id="IPR046928">
    <property type="entry name" value="SDO1/SBDS_C"/>
</dbReference>
<dbReference type="Proteomes" id="UP000247409">
    <property type="component" value="Unassembled WGS sequence"/>
</dbReference>
<dbReference type="InterPro" id="IPR018023">
    <property type="entry name" value="Ribosome_mat_SBDS_CS"/>
</dbReference>
<dbReference type="PROSITE" id="PS01267">
    <property type="entry name" value="UPF0023"/>
    <property type="match status" value="1"/>
</dbReference>
<feature type="domain" description="Ribosome maturation protein SDO1/SBDS C-terminal" evidence="10">
    <location>
        <begin position="173"/>
        <end position="240"/>
    </location>
</feature>
<evidence type="ECO:0000259" key="9">
    <source>
        <dbReference type="Pfam" id="PF09377"/>
    </source>
</evidence>